<dbReference type="InterPro" id="IPR050406">
    <property type="entry name" value="FGGY_Carb_Kinase"/>
</dbReference>
<evidence type="ECO:0000313" key="7">
    <source>
        <dbReference type="Proteomes" id="UP001595632"/>
    </source>
</evidence>
<comment type="caution">
    <text evidence="6">The sequence shown here is derived from an EMBL/GenBank/DDBJ whole genome shotgun (WGS) entry which is preliminary data.</text>
</comment>
<dbReference type="RefSeq" id="WP_275630950.1">
    <property type="nucleotide sequence ID" value="NZ_JARGYD010000001.1"/>
</dbReference>
<dbReference type="GO" id="GO:0016301">
    <property type="term" value="F:kinase activity"/>
    <property type="evidence" value="ECO:0007669"/>
    <property type="project" value="UniProtKB-KW"/>
</dbReference>
<dbReference type="SUPFAM" id="SSF53067">
    <property type="entry name" value="Actin-like ATPase domain"/>
    <property type="match status" value="2"/>
</dbReference>
<evidence type="ECO:0000256" key="3">
    <source>
        <dbReference type="ARBA" id="ARBA00022777"/>
    </source>
</evidence>
<protein>
    <submittedName>
        <fullName evidence="6">FGGY-family carbohydrate kinase</fullName>
        <ecNumber evidence="6">2.7.1.-</ecNumber>
    </submittedName>
</protein>
<dbReference type="Gene3D" id="3.30.420.40">
    <property type="match status" value="2"/>
</dbReference>
<dbReference type="InterPro" id="IPR018484">
    <property type="entry name" value="FGGY_N"/>
</dbReference>
<comment type="similarity">
    <text evidence="1">Belongs to the FGGY kinase family.</text>
</comment>
<dbReference type="Proteomes" id="UP001595632">
    <property type="component" value="Unassembled WGS sequence"/>
</dbReference>
<dbReference type="CDD" id="cd07805">
    <property type="entry name" value="ASKHA_NBD_FGGY_CvXK-like"/>
    <property type="match status" value="1"/>
</dbReference>
<dbReference type="InterPro" id="IPR018485">
    <property type="entry name" value="FGGY_C"/>
</dbReference>
<gene>
    <name evidence="6" type="ORF">ACFOGP_13205</name>
</gene>
<dbReference type="EC" id="2.7.1.-" evidence="6"/>
<accession>A0ABV7GPY9</accession>
<sequence>MTDPDLILAADFGTSGVKIGAVGPDLTVVAAVTERYPLHLPAQSRAEQRPEDWWAALARGIARLGAEIPDLPGRTGAVVFAAQMCGLVCADDAGHPLRPAMVWLDKRSASLIRGKTGGFPKVAGYGARFLARSIRLANGAPSHNGMDPPGKMLWVAANEPEIYARTAHLLDVKDWLILRATGEVTTTADSANLTWLMDTRRGREGWSPQLAAHYGIPLDRLPRIVDGASVVEGLTAQAAGQLGLRPGTPVLGGGGDVSVTAIGSGAVADGALHLCVSTSSWVSGFFDRRVLNAFASYATITASIDHRPLLIATQEVAGSAMAWLARAFGQPDDDAALDAFYREIGAPAPDDPYFLPWLAGERVPADEERLRGAFHGLNLRHGPPELKRAVTEGVALNTRWVWDLVSKERGARTDGPLPLVGGAVANPHLVRALAAALDRPVQVRDTAYAGMRGAAAMAAPAMGWSDTVWDAAATLGHCTAPVIEPDPQQRDLMARRYDDLKHIRKALVKLYKRQGTA</sequence>
<dbReference type="InterPro" id="IPR000577">
    <property type="entry name" value="Carb_kinase_FGGY"/>
</dbReference>
<dbReference type="PIRSF" id="PIRSF000538">
    <property type="entry name" value="GlpK"/>
    <property type="match status" value="1"/>
</dbReference>
<feature type="domain" description="Carbohydrate kinase FGGY C-terminal" evidence="5">
    <location>
        <begin position="310"/>
        <end position="461"/>
    </location>
</feature>
<dbReference type="InterPro" id="IPR043129">
    <property type="entry name" value="ATPase_NBD"/>
</dbReference>
<evidence type="ECO:0000259" key="4">
    <source>
        <dbReference type="Pfam" id="PF00370"/>
    </source>
</evidence>
<feature type="domain" description="Carbohydrate kinase FGGY N-terminal" evidence="4">
    <location>
        <begin position="7"/>
        <end position="263"/>
    </location>
</feature>
<evidence type="ECO:0000256" key="2">
    <source>
        <dbReference type="ARBA" id="ARBA00022679"/>
    </source>
</evidence>
<reference evidence="7" key="1">
    <citation type="journal article" date="2019" name="Int. J. Syst. Evol. Microbiol.">
        <title>The Global Catalogue of Microorganisms (GCM) 10K type strain sequencing project: providing services to taxonomists for standard genome sequencing and annotation.</title>
        <authorList>
            <consortium name="The Broad Institute Genomics Platform"/>
            <consortium name="The Broad Institute Genome Sequencing Center for Infectious Disease"/>
            <person name="Wu L."/>
            <person name="Ma J."/>
        </authorList>
    </citation>
    <scope>NUCLEOTIDE SEQUENCE [LARGE SCALE GENOMIC DNA]</scope>
    <source>
        <strain evidence="7">KCTC 52366</strain>
    </source>
</reference>
<keyword evidence="7" id="KW-1185">Reference proteome</keyword>
<dbReference type="PANTHER" id="PTHR43095:SF5">
    <property type="entry name" value="XYLULOSE KINASE"/>
    <property type="match status" value="1"/>
</dbReference>
<dbReference type="Pfam" id="PF02782">
    <property type="entry name" value="FGGY_C"/>
    <property type="match status" value="1"/>
</dbReference>
<evidence type="ECO:0000256" key="1">
    <source>
        <dbReference type="ARBA" id="ARBA00009156"/>
    </source>
</evidence>
<dbReference type="EMBL" id="JBHRTB010000010">
    <property type="protein sequence ID" value="MFC3143673.1"/>
    <property type="molecule type" value="Genomic_DNA"/>
</dbReference>
<proteinExistence type="inferred from homology"/>
<keyword evidence="2 6" id="KW-0808">Transferase</keyword>
<keyword evidence="3 6" id="KW-0418">Kinase</keyword>
<name>A0ABV7GPY9_9RHOB</name>
<dbReference type="Pfam" id="PF00370">
    <property type="entry name" value="FGGY_N"/>
    <property type="match status" value="1"/>
</dbReference>
<evidence type="ECO:0000259" key="5">
    <source>
        <dbReference type="Pfam" id="PF02782"/>
    </source>
</evidence>
<evidence type="ECO:0000313" key="6">
    <source>
        <dbReference type="EMBL" id="MFC3143673.1"/>
    </source>
</evidence>
<dbReference type="PANTHER" id="PTHR43095">
    <property type="entry name" value="SUGAR KINASE"/>
    <property type="match status" value="1"/>
</dbReference>
<organism evidence="6 7">
    <name type="scientific">Psychromarinibacter halotolerans</name>
    <dbReference type="NCBI Taxonomy" id="1775175"/>
    <lineage>
        <taxon>Bacteria</taxon>
        <taxon>Pseudomonadati</taxon>
        <taxon>Pseudomonadota</taxon>
        <taxon>Alphaproteobacteria</taxon>
        <taxon>Rhodobacterales</taxon>
        <taxon>Paracoccaceae</taxon>
        <taxon>Psychromarinibacter</taxon>
    </lineage>
</organism>